<evidence type="ECO:0000256" key="5">
    <source>
        <dbReference type="ARBA" id="ARBA00022692"/>
    </source>
</evidence>
<dbReference type="InterPro" id="IPR020846">
    <property type="entry name" value="MFS_dom"/>
</dbReference>
<evidence type="ECO:0000256" key="3">
    <source>
        <dbReference type="ARBA" id="ARBA00022448"/>
    </source>
</evidence>
<sequence length="534" mass="56097">MSQTHHTEPTEQHDPHDDRHPMTTVETGVLPSVGEGQHDVDPAEHAPVSPKARRAFIRNVAVMAAIGGMLFGYDTGVISGALLYIKPAFHLDAAAEGLVTSILLIGAALGAVLGGRVADALGRRMALIVAGIVFIVGTAGSALALDYGVLIGSRAVLGIAVGIASIIVPLYISEMAPSSVRGRLVSLNTLMIVTGQLVAYIVNALLAPSGAWRWMLGIAAVPAIVLVLGMLFLPDTPAWYQRKGRDEKALAVLRRGHSAEASRKELAAIRLGREAESASSKGIRGLSEWWITRTLLICIGIAILQQITGVNTVIYFAPTLLVQSGLSSGVAVLSSISIGIVSVAATIIGLRLVDKVKRRRLLIGGSAGGVLSLIALGIMYPYSKDSTALAFVTLGLMVVFLAFQQAAVATTTWLIISELVPAQIRGLGMGIAGLFLWLTNFAVSLAFLPVVAKVGGGITFIGFAVIGVLGILFVFKFVPETRGASLQDIETHMRVDAPTGAIEIVSHAASEADAAKRLEAADADASRRVPRRER</sequence>
<dbReference type="PANTHER" id="PTHR48020:SF12">
    <property type="entry name" value="PROTON MYO-INOSITOL COTRANSPORTER"/>
    <property type="match status" value="1"/>
</dbReference>
<evidence type="ECO:0000256" key="1">
    <source>
        <dbReference type="ARBA" id="ARBA00004651"/>
    </source>
</evidence>
<feature type="transmembrane region" description="Helical" evidence="10">
    <location>
        <begin position="294"/>
        <end position="317"/>
    </location>
</feature>
<dbReference type="PROSITE" id="PS00216">
    <property type="entry name" value="SUGAR_TRANSPORT_1"/>
    <property type="match status" value="1"/>
</dbReference>
<dbReference type="PRINTS" id="PR00171">
    <property type="entry name" value="SUGRTRNSPORT"/>
</dbReference>
<keyword evidence="6 10" id="KW-1133">Transmembrane helix</keyword>
<evidence type="ECO:0000256" key="7">
    <source>
        <dbReference type="ARBA" id="ARBA00023136"/>
    </source>
</evidence>
<comment type="subcellular location">
    <subcellularLocation>
        <location evidence="1">Cell membrane</location>
        <topology evidence="1">Multi-pass membrane protein</topology>
    </subcellularLocation>
</comment>
<feature type="compositionally biased region" description="Basic and acidic residues" evidence="9">
    <location>
        <begin position="1"/>
        <end position="21"/>
    </location>
</feature>
<evidence type="ECO:0000256" key="4">
    <source>
        <dbReference type="ARBA" id="ARBA00022475"/>
    </source>
</evidence>
<gene>
    <name evidence="12" type="primary">iolT</name>
    <name evidence="12" type="ORF">GCM10025780_14850</name>
</gene>
<feature type="transmembrane region" description="Helical" evidence="10">
    <location>
        <begin position="329"/>
        <end position="350"/>
    </location>
</feature>
<dbReference type="InterPro" id="IPR047984">
    <property type="entry name" value="XylE-like"/>
</dbReference>
<organism evidence="12 13">
    <name type="scientific">Frondihabitans cladoniiphilus</name>
    <dbReference type="NCBI Taxonomy" id="715785"/>
    <lineage>
        <taxon>Bacteria</taxon>
        <taxon>Bacillati</taxon>
        <taxon>Actinomycetota</taxon>
        <taxon>Actinomycetes</taxon>
        <taxon>Micrococcales</taxon>
        <taxon>Microbacteriaceae</taxon>
        <taxon>Frondihabitans</taxon>
    </lineage>
</organism>
<feature type="transmembrane region" description="Helical" evidence="10">
    <location>
        <begin position="97"/>
        <end position="118"/>
    </location>
</feature>
<feature type="transmembrane region" description="Helical" evidence="10">
    <location>
        <begin position="454"/>
        <end position="475"/>
    </location>
</feature>
<feature type="transmembrane region" description="Helical" evidence="10">
    <location>
        <begin position="125"/>
        <end position="145"/>
    </location>
</feature>
<evidence type="ECO:0000256" key="9">
    <source>
        <dbReference type="SAM" id="MobiDB-lite"/>
    </source>
</evidence>
<dbReference type="EMBL" id="BAABLM010000002">
    <property type="protein sequence ID" value="GAA4671958.1"/>
    <property type="molecule type" value="Genomic_DNA"/>
</dbReference>
<dbReference type="InterPro" id="IPR003663">
    <property type="entry name" value="Sugar/inositol_transpt"/>
</dbReference>
<dbReference type="InterPro" id="IPR036259">
    <property type="entry name" value="MFS_trans_sf"/>
</dbReference>
<dbReference type="PROSITE" id="PS00217">
    <property type="entry name" value="SUGAR_TRANSPORT_2"/>
    <property type="match status" value="1"/>
</dbReference>
<evidence type="ECO:0000256" key="8">
    <source>
        <dbReference type="RuleBase" id="RU003346"/>
    </source>
</evidence>
<protein>
    <submittedName>
        <fullName evidence="12">Myo-inositol transporter IolT</fullName>
    </submittedName>
</protein>
<dbReference type="InterPro" id="IPR005828">
    <property type="entry name" value="MFS_sugar_transport-like"/>
</dbReference>
<evidence type="ECO:0000256" key="6">
    <source>
        <dbReference type="ARBA" id="ARBA00022989"/>
    </source>
</evidence>
<accession>A0ABP8VVK0</accession>
<name>A0ABP8VVK0_9MICO</name>
<evidence type="ECO:0000256" key="10">
    <source>
        <dbReference type="SAM" id="Phobius"/>
    </source>
</evidence>
<comment type="caution">
    <text evidence="12">The sequence shown here is derived from an EMBL/GenBank/DDBJ whole genome shotgun (WGS) entry which is preliminary data.</text>
</comment>
<dbReference type="Proteomes" id="UP001501295">
    <property type="component" value="Unassembled WGS sequence"/>
</dbReference>
<dbReference type="PANTHER" id="PTHR48020">
    <property type="entry name" value="PROTON MYO-INOSITOL COTRANSPORTER"/>
    <property type="match status" value="1"/>
</dbReference>
<keyword evidence="4" id="KW-1003">Cell membrane</keyword>
<dbReference type="Pfam" id="PF00083">
    <property type="entry name" value="Sugar_tr"/>
    <property type="match status" value="1"/>
</dbReference>
<feature type="region of interest" description="Disordered" evidence="9">
    <location>
        <begin position="1"/>
        <end position="24"/>
    </location>
</feature>
<dbReference type="SUPFAM" id="SSF103473">
    <property type="entry name" value="MFS general substrate transporter"/>
    <property type="match status" value="1"/>
</dbReference>
<evidence type="ECO:0000259" key="11">
    <source>
        <dbReference type="PROSITE" id="PS50850"/>
    </source>
</evidence>
<dbReference type="CDD" id="cd17359">
    <property type="entry name" value="MFS_XylE_like"/>
    <property type="match status" value="1"/>
</dbReference>
<comment type="similarity">
    <text evidence="2 8">Belongs to the major facilitator superfamily. Sugar transporter (TC 2.A.1.1) family.</text>
</comment>
<feature type="transmembrane region" description="Helical" evidence="10">
    <location>
        <begin position="212"/>
        <end position="233"/>
    </location>
</feature>
<evidence type="ECO:0000256" key="2">
    <source>
        <dbReference type="ARBA" id="ARBA00010992"/>
    </source>
</evidence>
<feature type="transmembrane region" description="Helical" evidence="10">
    <location>
        <begin position="60"/>
        <end position="85"/>
    </location>
</feature>
<keyword evidence="7 10" id="KW-0472">Membrane</keyword>
<keyword evidence="3 8" id="KW-0813">Transport</keyword>
<dbReference type="InterPro" id="IPR005829">
    <property type="entry name" value="Sugar_transporter_CS"/>
</dbReference>
<dbReference type="Gene3D" id="1.20.1250.20">
    <property type="entry name" value="MFS general substrate transporter like domains"/>
    <property type="match status" value="1"/>
</dbReference>
<dbReference type="InterPro" id="IPR050814">
    <property type="entry name" value="Myo-inositol_Transporter"/>
</dbReference>
<reference evidence="13" key="1">
    <citation type="journal article" date="2019" name="Int. J. Syst. Evol. Microbiol.">
        <title>The Global Catalogue of Microorganisms (GCM) 10K type strain sequencing project: providing services to taxonomists for standard genome sequencing and annotation.</title>
        <authorList>
            <consortium name="The Broad Institute Genomics Platform"/>
            <consortium name="The Broad Institute Genome Sequencing Center for Infectious Disease"/>
            <person name="Wu L."/>
            <person name="Ma J."/>
        </authorList>
    </citation>
    <scope>NUCLEOTIDE SEQUENCE [LARGE SCALE GENOMIC DNA]</scope>
    <source>
        <strain evidence="13">JCM 18956</strain>
    </source>
</reference>
<feature type="transmembrane region" description="Helical" evidence="10">
    <location>
        <begin position="184"/>
        <end position="206"/>
    </location>
</feature>
<evidence type="ECO:0000313" key="13">
    <source>
        <dbReference type="Proteomes" id="UP001501295"/>
    </source>
</evidence>
<keyword evidence="13" id="KW-1185">Reference proteome</keyword>
<feature type="transmembrane region" description="Helical" evidence="10">
    <location>
        <begin position="151"/>
        <end position="172"/>
    </location>
</feature>
<dbReference type="NCBIfam" id="TIGR00879">
    <property type="entry name" value="SP"/>
    <property type="match status" value="1"/>
</dbReference>
<feature type="transmembrane region" description="Helical" evidence="10">
    <location>
        <begin position="427"/>
        <end position="448"/>
    </location>
</feature>
<evidence type="ECO:0000313" key="12">
    <source>
        <dbReference type="EMBL" id="GAA4671958.1"/>
    </source>
</evidence>
<keyword evidence="5 10" id="KW-0812">Transmembrane</keyword>
<feature type="transmembrane region" description="Helical" evidence="10">
    <location>
        <begin position="388"/>
        <end position="415"/>
    </location>
</feature>
<dbReference type="PROSITE" id="PS50850">
    <property type="entry name" value="MFS"/>
    <property type="match status" value="1"/>
</dbReference>
<proteinExistence type="inferred from homology"/>
<feature type="domain" description="Major facilitator superfamily (MFS) profile" evidence="11">
    <location>
        <begin position="60"/>
        <end position="482"/>
    </location>
</feature>
<feature type="transmembrane region" description="Helical" evidence="10">
    <location>
        <begin position="362"/>
        <end position="382"/>
    </location>
</feature>